<dbReference type="InterPro" id="IPR009506">
    <property type="entry name" value="YjiS-like"/>
</dbReference>
<dbReference type="OrthoDB" id="5588773at2"/>
<proteinExistence type="predicted"/>
<dbReference type="Proteomes" id="UP000316905">
    <property type="component" value="Unassembled WGS sequence"/>
</dbReference>
<gene>
    <name evidence="2" type="ORF">IQ22_01092</name>
</gene>
<protein>
    <submittedName>
        <fullName evidence="2">Uncharacterized protein DUF1127</fullName>
    </submittedName>
</protein>
<reference evidence="2 3" key="1">
    <citation type="journal article" date="2015" name="Stand. Genomic Sci.">
        <title>Genomic Encyclopedia of Bacterial and Archaeal Type Strains, Phase III: the genomes of soil and plant-associated and newly described type strains.</title>
        <authorList>
            <person name="Whitman W.B."/>
            <person name="Woyke T."/>
            <person name="Klenk H.P."/>
            <person name="Zhou Y."/>
            <person name="Lilburn T.G."/>
            <person name="Beck B.J."/>
            <person name="De Vos P."/>
            <person name="Vandamme P."/>
            <person name="Eisen J.A."/>
            <person name="Garrity G."/>
            <person name="Hugenholtz P."/>
            <person name="Kyrpides N.C."/>
        </authorList>
    </citation>
    <scope>NUCLEOTIDE SEQUENCE [LARGE SCALE GENOMIC DNA]</scope>
    <source>
        <strain evidence="2 3">CGMCC 1.6858</strain>
    </source>
</reference>
<comment type="caution">
    <text evidence="2">The sequence shown here is derived from an EMBL/GenBank/DDBJ whole genome shotgun (WGS) entry which is preliminary data.</text>
</comment>
<evidence type="ECO:0000259" key="1">
    <source>
        <dbReference type="Pfam" id="PF06568"/>
    </source>
</evidence>
<evidence type="ECO:0000313" key="3">
    <source>
        <dbReference type="Proteomes" id="UP000316905"/>
    </source>
</evidence>
<dbReference type="RefSeq" id="WP_145139217.1">
    <property type="nucleotide sequence ID" value="NZ_VLKY01000003.1"/>
</dbReference>
<name>A0A562QKC1_9PSED</name>
<keyword evidence="3" id="KW-1185">Reference proteome</keyword>
<dbReference type="Pfam" id="PF06568">
    <property type="entry name" value="YjiS-like"/>
    <property type="match status" value="1"/>
</dbReference>
<sequence>MQRTSLLPHSAFQYFILSPTRRLWHLLGRAGHQLILWRRNAVTRRQLAWLNERELADIGITRSEQQNELNKPFWR</sequence>
<organism evidence="2 3">
    <name type="scientific">Pseudomonas duriflava</name>
    <dbReference type="NCBI Taxonomy" id="459528"/>
    <lineage>
        <taxon>Bacteria</taxon>
        <taxon>Pseudomonadati</taxon>
        <taxon>Pseudomonadota</taxon>
        <taxon>Gammaproteobacteria</taxon>
        <taxon>Pseudomonadales</taxon>
        <taxon>Pseudomonadaceae</taxon>
        <taxon>Pseudomonas</taxon>
    </lineage>
</organism>
<feature type="domain" description="YjiS-like" evidence="1">
    <location>
        <begin position="34"/>
        <end position="64"/>
    </location>
</feature>
<dbReference type="EMBL" id="VLKY01000003">
    <property type="protein sequence ID" value="TWI56640.1"/>
    <property type="molecule type" value="Genomic_DNA"/>
</dbReference>
<dbReference type="AlphaFoldDB" id="A0A562QKC1"/>
<accession>A0A562QKC1</accession>
<evidence type="ECO:0000313" key="2">
    <source>
        <dbReference type="EMBL" id="TWI56640.1"/>
    </source>
</evidence>